<evidence type="ECO:0000256" key="1">
    <source>
        <dbReference type="ARBA" id="ARBA00001947"/>
    </source>
</evidence>
<dbReference type="GO" id="GO:0004181">
    <property type="term" value="F:metallocarboxypeptidase activity"/>
    <property type="evidence" value="ECO:0007669"/>
    <property type="project" value="InterPro"/>
</dbReference>
<keyword evidence="10" id="KW-1015">Disulfide bond</keyword>
<dbReference type="PRINTS" id="PR00765">
    <property type="entry name" value="CRBOXYPTASEA"/>
</dbReference>
<proteinExistence type="inferred from homology"/>
<feature type="chain" id="PRO_5042207402" description="Zinc carboxypeptidase A 1" evidence="14">
    <location>
        <begin position="22"/>
        <end position="538"/>
    </location>
</feature>
<dbReference type="Pfam" id="PF02244">
    <property type="entry name" value="Propep_M14"/>
    <property type="match status" value="1"/>
</dbReference>
<dbReference type="GO" id="GO:0006508">
    <property type="term" value="P:proteolysis"/>
    <property type="evidence" value="ECO:0007669"/>
    <property type="project" value="UniProtKB-KW"/>
</dbReference>
<evidence type="ECO:0000256" key="8">
    <source>
        <dbReference type="ARBA" id="ARBA00022833"/>
    </source>
</evidence>
<evidence type="ECO:0000256" key="4">
    <source>
        <dbReference type="ARBA" id="ARBA00022670"/>
    </source>
</evidence>
<evidence type="ECO:0000259" key="16">
    <source>
        <dbReference type="PROSITE" id="PS52035"/>
    </source>
</evidence>
<evidence type="ECO:0000256" key="11">
    <source>
        <dbReference type="ARBA" id="ARBA00069039"/>
    </source>
</evidence>
<dbReference type="FunFam" id="3.40.630.10:FF:000056">
    <property type="entry name" value="Zinc carboxypeptidase"/>
    <property type="match status" value="1"/>
</dbReference>
<keyword evidence="7" id="KW-0378">Hydrolase</keyword>
<dbReference type="Proteomes" id="UP000887575">
    <property type="component" value="Unassembled WGS sequence"/>
</dbReference>
<comment type="caution">
    <text evidence="12">Lacks conserved residue(s) required for the propagation of feature annotation.</text>
</comment>
<keyword evidence="6 14" id="KW-0732">Signal</keyword>
<keyword evidence="5" id="KW-0479">Metal-binding</keyword>
<dbReference type="WBParaSite" id="MBELARI_LOCUS12950.1">
    <property type="protein sequence ID" value="MBELARI_LOCUS12950.1"/>
    <property type="gene ID" value="MBELARI_LOCUS12950"/>
</dbReference>
<evidence type="ECO:0000256" key="13">
    <source>
        <dbReference type="PROSITE-ProRule" id="PRU01379"/>
    </source>
</evidence>
<accession>A0AAF3EG57</accession>
<evidence type="ECO:0000313" key="18">
    <source>
        <dbReference type="WBParaSite" id="MBELARI_LOCUS12950.1"/>
    </source>
</evidence>
<dbReference type="PANTHER" id="PTHR11705">
    <property type="entry name" value="PROTEASE FAMILY M14 CARBOXYPEPTIDASE A,B"/>
    <property type="match status" value="1"/>
</dbReference>
<dbReference type="CDD" id="cd03860">
    <property type="entry name" value="M14_CP_A-B_like"/>
    <property type="match status" value="1"/>
</dbReference>
<evidence type="ECO:0000256" key="14">
    <source>
        <dbReference type="SAM" id="SignalP"/>
    </source>
</evidence>
<name>A0AAF3EG57_9BILA</name>
<evidence type="ECO:0000256" key="12">
    <source>
        <dbReference type="PROSITE-ProRule" id="PRU01005"/>
    </source>
</evidence>
<dbReference type="InterPro" id="IPR036990">
    <property type="entry name" value="M14A-like_propep"/>
</dbReference>
<evidence type="ECO:0000256" key="7">
    <source>
        <dbReference type="ARBA" id="ARBA00022801"/>
    </source>
</evidence>
<evidence type="ECO:0000313" key="17">
    <source>
        <dbReference type="Proteomes" id="UP000887575"/>
    </source>
</evidence>
<dbReference type="PROSITE" id="PS51670">
    <property type="entry name" value="SHKT"/>
    <property type="match status" value="1"/>
</dbReference>
<dbReference type="Pfam" id="PF00246">
    <property type="entry name" value="Peptidase_M14"/>
    <property type="match status" value="1"/>
</dbReference>
<evidence type="ECO:0000256" key="5">
    <source>
        <dbReference type="ARBA" id="ARBA00022723"/>
    </source>
</evidence>
<dbReference type="InterPro" id="IPR003146">
    <property type="entry name" value="M14A_act_pep"/>
</dbReference>
<evidence type="ECO:0000256" key="6">
    <source>
        <dbReference type="ARBA" id="ARBA00022729"/>
    </source>
</evidence>
<dbReference type="SUPFAM" id="SSF53187">
    <property type="entry name" value="Zn-dependent exopeptidases"/>
    <property type="match status" value="1"/>
</dbReference>
<dbReference type="SMART" id="SM00631">
    <property type="entry name" value="Zn_pept"/>
    <property type="match status" value="1"/>
</dbReference>
<protein>
    <recommendedName>
        <fullName evidence="11">Zinc carboxypeptidase A 1</fullName>
    </recommendedName>
</protein>
<keyword evidence="3" id="KW-0121">Carboxypeptidase</keyword>
<keyword evidence="8" id="KW-0862">Zinc</keyword>
<keyword evidence="9" id="KW-0482">Metalloprotease</keyword>
<evidence type="ECO:0000256" key="3">
    <source>
        <dbReference type="ARBA" id="ARBA00022645"/>
    </source>
</evidence>
<comment type="cofactor">
    <cofactor evidence="1">
        <name>Zn(2+)</name>
        <dbReference type="ChEBI" id="CHEBI:29105"/>
    </cofactor>
</comment>
<dbReference type="Gene3D" id="3.40.630.10">
    <property type="entry name" value="Zn peptidases"/>
    <property type="match status" value="1"/>
</dbReference>
<dbReference type="GO" id="GO:0008270">
    <property type="term" value="F:zinc ion binding"/>
    <property type="evidence" value="ECO:0007669"/>
    <property type="project" value="InterPro"/>
</dbReference>
<dbReference type="SUPFAM" id="SSF54897">
    <property type="entry name" value="Protease propeptides/inhibitors"/>
    <property type="match status" value="1"/>
</dbReference>
<evidence type="ECO:0000259" key="15">
    <source>
        <dbReference type="PROSITE" id="PS51670"/>
    </source>
</evidence>
<comment type="similarity">
    <text evidence="2 13">Belongs to the peptidase M14 family.</text>
</comment>
<dbReference type="FunFam" id="3.30.70.340:FF:000002">
    <property type="entry name" value="Carboxypeptidase A"/>
    <property type="match status" value="1"/>
</dbReference>
<dbReference type="AlphaFoldDB" id="A0AAF3EG57"/>
<dbReference type="Gene3D" id="3.30.70.340">
    <property type="entry name" value="Metallocarboxypeptidase-like"/>
    <property type="match status" value="1"/>
</dbReference>
<keyword evidence="17" id="KW-1185">Reference proteome</keyword>
<evidence type="ECO:0000256" key="10">
    <source>
        <dbReference type="ARBA" id="ARBA00023157"/>
    </source>
</evidence>
<dbReference type="PANTHER" id="PTHR11705:SF131">
    <property type="entry name" value="SHKT DOMAIN-CONTAINING PROTEIN"/>
    <property type="match status" value="1"/>
</dbReference>
<dbReference type="GO" id="GO:0005615">
    <property type="term" value="C:extracellular space"/>
    <property type="evidence" value="ECO:0007669"/>
    <property type="project" value="TreeGrafter"/>
</dbReference>
<reference evidence="18" key="1">
    <citation type="submission" date="2024-02" db="UniProtKB">
        <authorList>
            <consortium name="WormBaseParasite"/>
        </authorList>
    </citation>
    <scope>IDENTIFICATION</scope>
</reference>
<keyword evidence="4" id="KW-0645">Protease</keyword>
<evidence type="ECO:0000256" key="2">
    <source>
        <dbReference type="ARBA" id="ARBA00005988"/>
    </source>
</evidence>
<organism evidence="17 18">
    <name type="scientific">Mesorhabditis belari</name>
    <dbReference type="NCBI Taxonomy" id="2138241"/>
    <lineage>
        <taxon>Eukaryota</taxon>
        <taxon>Metazoa</taxon>
        <taxon>Ecdysozoa</taxon>
        <taxon>Nematoda</taxon>
        <taxon>Chromadorea</taxon>
        <taxon>Rhabditida</taxon>
        <taxon>Rhabditina</taxon>
        <taxon>Rhabditomorpha</taxon>
        <taxon>Rhabditoidea</taxon>
        <taxon>Rhabditidae</taxon>
        <taxon>Mesorhabditinae</taxon>
        <taxon>Mesorhabditis</taxon>
    </lineage>
</organism>
<dbReference type="PROSITE" id="PS52035">
    <property type="entry name" value="PEPTIDASE_M14"/>
    <property type="match status" value="1"/>
</dbReference>
<feature type="domain" description="ShKT" evidence="15">
    <location>
        <begin position="497"/>
        <end position="533"/>
    </location>
</feature>
<sequence length="538" mass="62124">MGRLVWLIFAIFLAFSQKCQGKIEENDVNEGPFKVYRIVPTTGWQLEEMIRIFENADSEEADFWHPPSVVNQTVDVMVSPKNTRFFEKFLQNGSFPFEIAIKDLKKKLIEKEGDEKLSRFSRSGFSRSRRIFVEKIMRDGPGSGLVMGEYYGYATIVDWMKRIADRMPRLASILEIGRSAEGRGIFGIKLGHDDGRKPIVVIDAGIHAREWASIHTAMYFINLMANGHDSDPWIRSYFDNIVLYILPVLNPDGYEFTRNDRTNPRSRMWRKSRSQQRCAWDGQSTKCCHGVDLNRNFDFRFGEVGASRYPCSEIYHGESAHSEPETRAFANFLMNLGDRLKGYITLHAYSQLWIYSYSHRKFTYPANIEEIRNVAARAVAALGREFGTRYQYGTGPEIIYAFSGGSTDWATEKLRVKYSYTLELRPTYEGIIEWNGFVLDKRQLIPTAKETWAGVKVVIDQIILEYRTKIARVFRQRVNAEALEKAEQRRISLKGKCSDESQSCLHWRSQNPDICRTSQSAMLRECPNMCDLCHLVLP</sequence>
<feature type="domain" description="Peptidase M14" evidence="16">
    <location>
        <begin position="149"/>
        <end position="462"/>
    </location>
</feature>
<dbReference type="InterPro" id="IPR000834">
    <property type="entry name" value="Peptidase_M14"/>
</dbReference>
<dbReference type="InterPro" id="IPR003582">
    <property type="entry name" value="ShKT_dom"/>
</dbReference>
<feature type="active site" description="Proton donor/acceptor" evidence="13">
    <location>
        <position position="423"/>
    </location>
</feature>
<evidence type="ECO:0000256" key="9">
    <source>
        <dbReference type="ARBA" id="ARBA00023049"/>
    </source>
</evidence>
<feature type="signal peptide" evidence="14">
    <location>
        <begin position="1"/>
        <end position="21"/>
    </location>
</feature>